<gene>
    <name evidence="2" type="ORF">AMECASPLE_017360</name>
</gene>
<protein>
    <submittedName>
        <fullName evidence="2">Uncharacterized protein</fullName>
    </submittedName>
</protein>
<evidence type="ECO:0000313" key="3">
    <source>
        <dbReference type="Proteomes" id="UP001469553"/>
    </source>
</evidence>
<dbReference type="EMBL" id="JAHRIP010067130">
    <property type="protein sequence ID" value="MEQ2307350.1"/>
    <property type="molecule type" value="Genomic_DNA"/>
</dbReference>
<organism evidence="2 3">
    <name type="scientific">Ameca splendens</name>
    <dbReference type="NCBI Taxonomy" id="208324"/>
    <lineage>
        <taxon>Eukaryota</taxon>
        <taxon>Metazoa</taxon>
        <taxon>Chordata</taxon>
        <taxon>Craniata</taxon>
        <taxon>Vertebrata</taxon>
        <taxon>Euteleostomi</taxon>
        <taxon>Actinopterygii</taxon>
        <taxon>Neopterygii</taxon>
        <taxon>Teleostei</taxon>
        <taxon>Neoteleostei</taxon>
        <taxon>Acanthomorphata</taxon>
        <taxon>Ovalentaria</taxon>
        <taxon>Atherinomorphae</taxon>
        <taxon>Cyprinodontiformes</taxon>
        <taxon>Goodeidae</taxon>
        <taxon>Ameca</taxon>
    </lineage>
</organism>
<reference evidence="2 3" key="1">
    <citation type="submission" date="2021-06" db="EMBL/GenBank/DDBJ databases">
        <authorList>
            <person name="Palmer J.M."/>
        </authorList>
    </citation>
    <scope>NUCLEOTIDE SEQUENCE [LARGE SCALE GENOMIC DNA]</scope>
    <source>
        <strain evidence="2 3">AS_MEX2019</strain>
        <tissue evidence="2">Muscle</tissue>
    </source>
</reference>
<comment type="caution">
    <text evidence="2">The sequence shown here is derived from an EMBL/GenBank/DDBJ whole genome shotgun (WGS) entry which is preliminary data.</text>
</comment>
<keyword evidence="3" id="KW-1185">Reference proteome</keyword>
<feature type="compositionally biased region" description="Low complexity" evidence="1">
    <location>
        <begin position="88"/>
        <end position="99"/>
    </location>
</feature>
<accession>A0ABV0ZN31</accession>
<proteinExistence type="predicted"/>
<dbReference type="Proteomes" id="UP001469553">
    <property type="component" value="Unassembled WGS sequence"/>
</dbReference>
<evidence type="ECO:0000313" key="2">
    <source>
        <dbReference type="EMBL" id="MEQ2307350.1"/>
    </source>
</evidence>
<feature type="region of interest" description="Disordered" evidence="1">
    <location>
        <begin position="70"/>
        <end position="99"/>
    </location>
</feature>
<feature type="region of interest" description="Disordered" evidence="1">
    <location>
        <begin position="1"/>
        <end position="25"/>
    </location>
</feature>
<sequence length="99" mass="10556">MPLITAMPPAAGGMGGSDAGATKRPMPSDLFQVILGRPQLLHHGLEMTEEESRSHIRRCSRVCHAAMREEHTADAAQRSRMVSAKLQNSSTSSGGNSIS</sequence>
<evidence type="ECO:0000256" key="1">
    <source>
        <dbReference type="SAM" id="MobiDB-lite"/>
    </source>
</evidence>
<feature type="compositionally biased region" description="Low complexity" evidence="1">
    <location>
        <begin position="1"/>
        <end position="11"/>
    </location>
</feature>
<name>A0ABV0ZN31_9TELE</name>